<dbReference type="PROSITE" id="PS50977">
    <property type="entry name" value="HTH_TETR_2"/>
    <property type="match status" value="1"/>
</dbReference>
<evidence type="ECO:0000259" key="3">
    <source>
        <dbReference type="PROSITE" id="PS50977"/>
    </source>
</evidence>
<evidence type="ECO:0000256" key="1">
    <source>
        <dbReference type="ARBA" id="ARBA00023125"/>
    </source>
</evidence>
<comment type="caution">
    <text evidence="4">The sequence shown here is derived from an EMBL/GenBank/DDBJ whole genome shotgun (WGS) entry which is preliminary data.</text>
</comment>
<dbReference type="InterPro" id="IPR009057">
    <property type="entry name" value="Homeodomain-like_sf"/>
</dbReference>
<feature type="domain" description="HTH tetR-type" evidence="3">
    <location>
        <begin position="21"/>
        <end position="81"/>
    </location>
</feature>
<dbReference type="Proteomes" id="UP001251948">
    <property type="component" value="Unassembled WGS sequence"/>
</dbReference>
<protein>
    <submittedName>
        <fullName evidence="4">TetR/AcrR family transcriptional regulator</fullName>
    </submittedName>
</protein>
<evidence type="ECO:0000313" key="5">
    <source>
        <dbReference type="Proteomes" id="UP001251948"/>
    </source>
</evidence>
<dbReference type="EMBL" id="JAVSKO010000004">
    <property type="protein sequence ID" value="MDT3468327.1"/>
    <property type="molecule type" value="Genomic_DNA"/>
</dbReference>
<reference evidence="4" key="1">
    <citation type="submission" date="2023-07" db="EMBL/GenBank/DDBJ databases">
        <title>Comparative genomics of clinical Stenotrophomonas maltophilia isolates reveals regions of diversity which correlate with colonization and persistence in vivo.</title>
        <authorList>
            <person name="Mcdaniel M.S."/>
            <person name="Swords W.E."/>
            <person name="Sumpter N.A."/>
            <person name="Lindgren N.R."/>
            <person name="Billiot C.E."/>
        </authorList>
    </citation>
    <scope>NUCLEOTIDE SEQUENCE</scope>
    <source>
        <strain evidence="4">Ism4</strain>
    </source>
</reference>
<feature type="DNA-binding region" description="H-T-H motif" evidence="2">
    <location>
        <begin position="44"/>
        <end position="63"/>
    </location>
</feature>
<keyword evidence="1 2" id="KW-0238">DNA-binding</keyword>
<gene>
    <name evidence="4" type="ORF">ROV92_10015</name>
</gene>
<dbReference type="GO" id="GO:0000976">
    <property type="term" value="F:transcription cis-regulatory region binding"/>
    <property type="evidence" value="ECO:0007669"/>
    <property type="project" value="TreeGrafter"/>
</dbReference>
<dbReference type="RefSeq" id="WP_312561930.1">
    <property type="nucleotide sequence ID" value="NZ_JAVSKO010000004.1"/>
</dbReference>
<proteinExistence type="predicted"/>
<dbReference type="AlphaFoldDB" id="A0AAJ2MV76"/>
<name>A0AAJ2MV76_STEMA</name>
<dbReference type="PANTHER" id="PTHR30055">
    <property type="entry name" value="HTH-TYPE TRANSCRIPTIONAL REGULATOR RUTR"/>
    <property type="match status" value="1"/>
</dbReference>
<accession>A0AAJ2MV76</accession>
<dbReference type="InterPro" id="IPR001647">
    <property type="entry name" value="HTH_TetR"/>
</dbReference>
<sequence length="228" mass="25344">MSTSLSETHSGRSGRWNRLRERRRLELLNGAAKVFAEHGYDHANIRILAEAANVTKATVYAHFHNKCDLFKAVVDHWVELCPEPELSSPQAKALQSLLLEAAHSIIRQAEHPASRAFGQVIQRSTQLPSNYVQAWHSQYGRHVEHLRRVFGHHTSVADPLMYASQFVQVILGCVHGGMASETTCRETYVASSVELFVNGVPQRSLAEVTTEVSDGAESASRLNAHARN</sequence>
<evidence type="ECO:0000313" key="4">
    <source>
        <dbReference type="EMBL" id="MDT3468327.1"/>
    </source>
</evidence>
<dbReference type="PANTHER" id="PTHR30055:SF146">
    <property type="entry name" value="HTH-TYPE TRANSCRIPTIONAL DUAL REGULATOR CECR"/>
    <property type="match status" value="1"/>
</dbReference>
<dbReference type="PRINTS" id="PR00455">
    <property type="entry name" value="HTHTETR"/>
</dbReference>
<organism evidence="4 5">
    <name type="scientific">Stenotrophomonas maltophilia</name>
    <name type="common">Pseudomonas maltophilia</name>
    <name type="synonym">Xanthomonas maltophilia</name>
    <dbReference type="NCBI Taxonomy" id="40324"/>
    <lineage>
        <taxon>Bacteria</taxon>
        <taxon>Pseudomonadati</taxon>
        <taxon>Pseudomonadota</taxon>
        <taxon>Gammaproteobacteria</taxon>
        <taxon>Lysobacterales</taxon>
        <taxon>Lysobacteraceae</taxon>
        <taxon>Stenotrophomonas</taxon>
        <taxon>Stenotrophomonas maltophilia group</taxon>
    </lineage>
</organism>
<dbReference type="InterPro" id="IPR050109">
    <property type="entry name" value="HTH-type_TetR-like_transc_reg"/>
</dbReference>
<dbReference type="Gene3D" id="1.10.357.10">
    <property type="entry name" value="Tetracycline Repressor, domain 2"/>
    <property type="match status" value="1"/>
</dbReference>
<evidence type="ECO:0000256" key="2">
    <source>
        <dbReference type="PROSITE-ProRule" id="PRU00335"/>
    </source>
</evidence>
<dbReference type="GO" id="GO:0003700">
    <property type="term" value="F:DNA-binding transcription factor activity"/>
    <property type="evidence" value="ECO:0007669"/>
    <property type="project" value="TreeGrafter"/>
</dbReference>
<dbReference type="SUPFAM" id="SSF46689">
    <property type="entry name" value="Homeodomain-like"/>
    <property type="match status" value="1"/>
</dbReference>
<dbReference type="Pfam" id="PF00440">
    <property type="entry name" value="TetR_N"/>
    <property type="match status" value="1"/>
</dbReference>